<organism evidence="1 2">
    <name type="scientific">Candidatus Woesebacteria bacterium CG_4_10_14_0_2_um_filter_39_14</name>
    <dbReference type="NCBI Taxonomy" id="1975054"/>
    <lineage>
        <taxon>Bacteria</taxon>
        <taxon>Candidatus Woeseibacteriota</taxon>
    </lineage>
</organism>
<evidence type="ECO:0008006" key="3">
    <source>
        <dbReference type="Google" id="ProtNLM"/>
    </source>
</evidence>
<dbReference type="Proteomes" id="UP000229753">
    <property type="component" value="Unassembled WGS sequence"/>
</dbReference>
<proteinExistence type="predicted"/>
<evidence type="ECO:0000313" key="2">
    <source>
        <dbReference type="Proteomes" id="UP000229753"/>
    </source>
</evidence>
<protein>
    <recommendedName>
        <fullName evidence="3">Nucleotidyl transferase AbiEii/AbiGii toxin family protein</fullName>
    </recommendedName>
</protein>
<dbReference type="Pfam" id="PF08843">
    <property type="entry name" value="AbiEii"/>
    <property type="match status" value="1"/>
</dbReference>
<comment type="caution">
    <text evidence="1">The sequence shown here is derived from an EMBL/GenBank/DDBJ whole genome shotgun (WGS) entry which is preliminary data.</text>
</comment>
<dbReference type="Gene3D" id="3.10.450.620">
    <property type="entry name" value="JHP933, nucleotidyltransferase-like core domain"/>
    <property type="match status" value="1"/>
</dbReference>
<sequence length="220" mass="25606">MDAKAATEFAKKLQVSLTHVVREEYEMVILKEIFDSRFGKYLIFKGGTALRLAYRSPRFSEDLDFTATKGLSVEKFLVFLKGLTRLSGIVKVEAREKFYTVFALVKVKNQILPTAISIKVEVSKRKKEWVKGRDYDDMLISSEMAVFRILAQVARIERILEEKEDALKNRNAPRDRFDWWFIKQSLGERVSLDFGGIDPKVVKSEMHRLLPRPQWRVIES</sequence>
<gene>
    <name evidence="1" type="ORF">COY29_04395</name>
</gene>
<dbReference type="EMBL" id="PFNO01000144">
    <property type="protein sequence ID" value="PIZ48017.1"/>
    <property type="molecule type" value="Genomic_DNA"/>
</dbReference>
<evidence type="ECO:0000313" key="1">
    <source>
        <dbReference type="EMBL" id="PIZ48017.1"/>
    </source>
</evidence>
<dbReference type="InterPro" id="IPR014942">
    <property type="entry name" value="AbiEii"/>
</dbReference>
<dbReference type="AlphaFoldDB" id="A0A2M7TLM7"/>
<name>A0A2M7TLM7_9BACT</name>
<reference evidence="2" key="1">
    <citation type="submission" date="2017-09" db="EMBL/GenBank/DDBJ databases">
        <title>Depth-based differentiation of microbial function through sediment-hosted aquifers and enrichment of novel symbionts in the deep terrestrial subsurface.</title>
        <authorList>
            <person name="Probst A.J."/>
            <person name="Ladd B."/>
            <person name="Jarett J.K."/>
            <person name="Geller-Mcgrath D.E."/>
            <person name="Sieber C.M.K."/>
            <person name="Emerson J.B."/>
            <person name="Anantharaman K."/>
            <person name="Thomas B.C."/>
            <person name="Malmstrom R."/>
            <person name="Stieglmeier M."/>
            <person name="Klingl A."/>
            <person name="Woyke T."/>
            <person name="Ryan C.M."/>
            <person name="Banfield J.F."/>
        </authorList>
    </citation>
    <scope>NUCLEOTIDE SEQUENCE [LARGE SCALE GENOMIC DNA]</scope>
</reference>
<accession>A0A2M7TLM7</accession>